<dbReference type="AlphaFoldDB" id="A0A0D3F533"/>
<sequence>MLTMGRNRGGAVAAWMEVETAAAWIAVAPRLDEDQGGRGRSARGHQRPPQRALRCRLGHHAHRRVIRMEPDLVGADAIHRIAGSGTPSLGHFVVRPDGRRDTGTTANSPVAMGSHWQREGREEKKKKMILLVGPTCQLVPTLSCGTTDNPPWHATLARGGGLNPFGLVMTPETS</sequence>
<evidence type="ECO:0000313" key="3">
    <source>
        <dbReference type="Proteomes" id="UP000026960"/>
    </source>
</evidence>
<keyword evidence="3" id="KW-1185">Reference proteome</keyword>
<reference evidence="2" key="2">
    <citation type="submission" date="2015-03" db="UniProtKB">
        <authorList>
            <consortium name="EnsemblPlants"/>
        </authorList>
    </citation>
    <scope>IDENTIFICATION</scope>
</reference>
<protein>
    <submittedName>
        <fullName evidence="2">Uncharacterized protein</fullName>
    </submittedName>
</protein>
<dbReference type="Gramene" id="OBART02G16410.1">
    <property type="protein sequence ID" value="OBART02G16410.1"/>
    <property type="gene ID" value="OBART02G16410"/>
</dbReference>
<feature type="region of interest" description="Disordered" evidence="1">
    <location>
        <begin position="96"/>
        <end position="122"/>
    </location>
</feature>
<dbReference type="EnsemblPlants" id="OBART02G16410.1">
    <property type="protein sequence ID" value="OBART02G16410.1"/>
    <property type="gene ID" value="OBART02G16410"/>
</dbReference>
<reference evidence="2" key="1">
    <citation type="journal article" date="2009" name="Rice">
        <title>De Novo Next Generation Sequencing of Plant Genomes.</title>
        <authorList>
            <person name="Rounsley S."/>
            <person name="Marri P.R."/>
            <person name="Yu Y."/>
            <person name="He R."/>
            <person name="Sisneros N."/>
            <person name="Goicoechea J.L."/>
            <person name="Lee S.J."/>
            <person name="Angelova A."/>
            <person name="Kudrna D."/>
            <person name="Luo M."/>
            <person name="Affourtit J."/>
            <person name="Desany B."/>
            <person name="Knight J."/>
            <person name="Niazi F."/>
            <person name="Egholm M."/>
            <person name="Wing R.A."/>
        </authorList>
    </citation>
    <scope>NUCLEOTIDE SEQUENCE [LARGE SCALE GENOMIC DNA]</scope>
    <source>
        <strain evidence="2">cv. IRGC 105608</strain>
    </source>
</reference>
<evidence type="ECO:0000256" key="1">
    <source>
        <dbReference type="SAM" id="MobiDB-lite"/>
    </source>
</evidence>
<name>A0A0D3F533_9ORYZ</name>
<dbReference type="Proteomes" id="UP000026960">
    <property type="component" value="Chromosome 2"/>
</dbReference>
<proteinExistence type="predicted"/>
<dbReference type="HOGENOM" id="CLU_1542415_0_0_1"/>
<dbReference type="PaxDb" id="65489-OBART02G16410.1"/>
<accession>A0A0D3F533</accession>
<evidence type="ECO:0000313" key="2">
    <source>
        <dbReference type="EnsemblPlants" id="OBART02G16410.1"/>
    </source>
</evidence>
<organism evidence="2">
    <name type="scientific">Oryza barthii</name>
    <dbReference type="NCBI Taxonomy" id="65489"/>
    <lineage>
        <taxon>Eukaryota</taxon>
        <taxon>Viridiplantae</taxon>
        <taxon>Streptophyta</taxon>
        <taxon>Embryophyta</taxon>
        <taxon>Tracheophyta</taxon>
        <taxon>Spermatophyta</taxon>
        <taxon>Magnoliopsida</taxon>
        <taxon>Liliopsida</taxon>
        <taxon>Poales</taxon>
        <taxon>Poaceae</taxon>
        <taxon>BOP clade</taxon>
        <taxon>Oryzoideae</taxon>
        <taxon>Oryzeae</taxon>
        <taxon>Oryzinae</taxon>
        <taxon>Oryza</taxon>
    </lineage>
</organism>